<dbReference type="Pfam" id="PF13458">
    <property type="entry name" value="Peripla_BP_6"/>
    <property type="match status" value="1"/>
</dbReference>
<dbReference type="InterPro" id="IPR028081">
    <property type="entry name" value="Leu-bd"/>
</dbReference>
<dbReference type="eggNOG" id="COG0683">
    <property type="taxonomic scope" value="Bacteria"/>
</dbReference>
<reference evidence="4 5" key="1">
    <citation type="journal article" date="2014" name="PLoS ONE">
        <title>The first complete genome sequence of the class fimbriimonadia in the phylum armatimonadetes.</title>
        <authorList>
            <person name="Hu Z.Y."/>
            <person name="Wang Y.Z."/>
            <person name="Im W.T."/>
            <person name="Wang S.Y."/>
            <person name="Zhao G.P."/>
            <person name="Zheng H.J."/>
            <person name="Quan Z.X."/>
        </authorList>
    </citation>
    <scope>NUCLEOTIDE SEQUENCE [LARGE SCALE GENOMIC DNA]</scope>
    <source>
        <strain evidence="4">Gsoil 348</strain>
    </source>
</reference>
<dbReference type="Proteomes" id="UP000027982">
    <property type="component" value="Chromosome"/>
</dbReference>
<evidence type="ECO:0000256" key="1">
    <source>
        <dbReference type="ARBA" id="ARBA00010062"/>
    </source>
</evidence>
<dbReference type="STRING" id="661478.OP10G_4215"/>
<evidence type="ECO:0000259" key="3">
    <source>
        <dbReference type="Pfam" id="PF13458"/>
    </source>
</evidence>
<name>A0A068NVR2_FIMGI</name>
<dbReference type="RefSeq" id="WP_025228523.1">
    <property type="nucleotide sequence ID" value="NZ_CP007139.1"/>
</dbReference>
<evidence type="ECO:0000313" key="5">
    <source>
        <dbReference type="Proteomes" id="UP000027982"/>
    </source>
</evidence>
<dbReference type="Gene3D" id="3.40.50.2300">
    <property type="match status" value="2"/>
</dbReference>
<keyword evidence="4" id="KW-0675">Receptor</keyword>
<dbReference type="PANTHER" id="PTHR30483">
    <property type="entry name" value="LEUCINE-SPECIFIC-BINDING PROTEIN"/>
    <property type="match status" value="1"/>
</dbReference>
<dbReference type="PANTHER" id="PTHR30483:SF6">
    <property type="entry name" value="PERIPLASMIC BINDING PROTEIN OF ABC TRANSPORTER FOR NATURAL AMINO ACIDS"/>
    <property type="match status" value="1"/>
</dbReference>
<dbReference type="InterPro" id="IPR028082">
    <property type="entry name" value="Peripla_BP_I"/>
</dbReference>
<dbReference type="AlphaFoldDB" id="A0A068NVR2"/>
<dbReference type="EMBL" id="CP007139">
    <property type="protein sequence ID" value="AIE87583.1"/>
    <property type="molecule type" value="Genomic_DNA"/>
</dbReference>
<accession>A0A068NVR2</accession>
<dbReference type="SUPFAM" id="SSF53822">
    <property type="entry name" value="Periplasmic binding protein-like I"/>
    <property type="match status" value="1"/>
</dbReference>
<dbReference type="HOGENOM" id="CLU_686529_0_0_0"/>
<gene>
    <name evidence="4" type="ORF">OP10G_4215</name>
</gene>
<evidence type="ECO:0000256" key="2">
    <source>
        <dbReference type="ARBA" id="ARBA00022729"/>
    </source>
</evidence>
<dbReference type="InterPro" id="IPR051010">
    <property type="entry name" value="BCAA_transport"/>
</dbReference>
<feature type="domain" description="Leucine-binding protein" evidence="3">
    <location>
        <begin position="34"/>
        <end position="347"/>
    </location>
</feature>
<protein>
    <submittedName>
        <fullName evidence="4">Extracellular ligand-binding receptor</fullName>
    </submittedName>
</protein>
<keyword evidence="5" id="KW-1185">Reference proteome</keyword>
<comment type="similarity">
    <text evidence="1">Belongs to the leucine-binding protein family.</text>
</comment>
<dbReference type="PROSITE" id="PS51257">
    <property type="entry name" value="PROKAR_LIPOPROTEIN"/>
    <property type="match status" value="1"/>
</dbReference>
<dbReference type="KEGG" id="fgi:OP10G_4215"/>
<keyword evidence="2" id="KW-0732">Signal</keyword>
<organism evidence="4 5">
    <name type="scientific">Fimbriimonas ginsengisoli Gsoil 348</name>
    <dbReference type="NCBI Taxonomy" id="661478"/>
    <lineage>
        <taxon>Bacteria</taxon>
        <taxon>Bacillati</taxon>
        <taxon>Armatimonadota</taxon>
        <taxon>Fimbriimonadia</taxon>
        <taxon>Fimbriimonadales</taxon>
        <taxon>Fimbriimonadaceae</taxon>
        <taxon>Fimbriimonas</taxon>
    </lineage>
</organism>
<sequence length="401" mass="42356">MHRFFIAVSISAGLLAGCGGHSSSPTIYPNATPVGAMLDQTGTLTDFTPEFTAACQLAVEDENARLAAIPSGTRFNLILRDSKSNDAGAEEAINGFIGDHVSFVMGPRISSQCKRVLPIAQTHDIAVVSTRSVSDDLSIPNDALFRLISPDREVIPLVANDALGRGLKSICVLYRNDIFGNNALQIMTDKIRAGGGNIVYSQPYAPTGTPSDGDLQTFADAVRAQKALHGAETGIAYFGLSELVPAFAKLNAQPDDFRTVNAVASQSLANIPSMVTNAQAEAYCAACNFQAVAFALADHPAKELPAGSALLARIAARSGKATPDELSINVYDGMRAMLRAAQHPSGSAITSMQKEFATSPLGTIDTMHFDANGDRLGDFYGIYKIDTTGTPAWTRIATLTP</sequence>
<dbReference type="OrthoDB" id="9772589at2"/>
<evidence type="ECO:0000313" key="4">
    <source>
        <dbReference type="EMBL" id="AIE87583.1"/>
    </source>
</evidence>
<proteinExistence type="inferred from homology"/>